<reference evidence="3 5" key="1">
    <citation type="submission" date="2023-10" db="EMBL/GenBank/DDBJ databases">
        <title>Genomes of two closely related lineages of the louse Polyplax serrata with different host specificities.</title>
        <authorList>
            <person name="Martinu J."/>
            <person name="Tarabai H."/>
            <person name="Stefka J."/>
            <person name="Hypsa V."/>
        </authorList>
    </citation>
    <scope>NUCLEOTIDE SEQUENCE [LARGE SCALE GENOMIC DNA]</scope>
    <source>
        <strain evidence="2">98ZLc_SE</strain>
        <strain evidence="3">HR10_N</strain>
    </source>
</reference>
<proteinExistence type="predicted"/>
<organism evidence="3 5">
    <name type="scientific">Polyplax serrata</name>
    <name type="common">Common mouse louse</name>
    <dbReference type="NCBI Taxonomy" id="468196"/>
    <lineage>
        <taxon>Eukaryota</taxon>
        <taxon>Metazoa</taxon>
        <taxon>Ecdysozoa</taxon>
        <taxon>Arthropoda</taxon>
        <taxon>Hexapoda</taxon>
        <taxon>Insecta</taxon>
        <taxon>Pterygota</taxon>
        <taxon>Neoptera</taxon>
        <taxon>Paraneoptera</taxon>
        <taxon>Psocodea</taxon>
        <taxon>Troctomorpha</taxon>
        <taxon>Phthiraptera</taxon>
        <taxon>Anoplura</taxon>
        <taxon>Polyplacidae</taxon>
        <taxon>Polyplax</taxon>
    </lineage>
</organism>
<evidence type="ECO:0000313" key="2">
    <source>
        <dbReference type="EMBL" id="KAK6624070.1"/>
    </source>
</evidence>
<dbReference type="AlphaFoldDB" id="A0AAN8SBY4"/>
<dbReference type="InterPro" id="IPR019180">
    <property type="entry name" value="Oxidoreductase-like_N"/>
</dbReference>
<protein>
    <recommendedName>
        <fullName evidence="1">Oxidoreductase-like domain-containing protein</fullName>
    </recommendedName>
</protein>
<dbReference type="PANTHER" id="PTHR21193:SF3">
    <property type="entry name" value="OXIDOREDUCTASE-LIKE DOMAIN-CONTAINING PROTEIN 1"/>
    <property type="match status" value="1"/>
</dbReference>
<evidence type="ECO:0000313" key="5">
    <source>
        <dbReference type="Proteomes" id="UP001372834"/>
    </source>
</evidence>
<dbReference type="InterPro" id="IPR039251">
    <property type="entry name" value="OXLD1"/>
</dbReference>
<sequence>MLRGSVLSVAKNLKGFPNCRRWSSTITSNSTTGTQGIQPEMVNGVQLPPEPSHCCKSGCANCVWIKYAQEVAQLFDNGDMIAKKKIMEKVEDPQLRAFLFTQLGLNANQS</sequence>
<evidence type="ECO:0000313" key="4">
    <source>
        <dbReference type="Proteomes" id="UP001359485"/>
    </source>
</evidence>
<dbReference type="Proteomes" id="UP001372834">
    <property type="component" value="Unassembled WGS sequence"/>
</dbReference>
<keyword evidence="4" id="KW-1185">Reference proteome</keyword>
<name>A0AAN8SBY4_POLSC</name>
<dbReference type="EMBL" id="JAWJWF010000046">
    <property type="protein sequence ID" value="KAK6624070.1"/>
    <property type="molecule type" value="Genomic_DNA"/>
</dbReference>
<evidence type="ECO:0000313" key="3">
    <source>
        <dbReference type="EMBL" id="KAK6643109.1"/>
    </source>
</evidence>
<dbReference type="Pfam" id="PF09791">
    <property type="entry name" value="Oxidored-like"/>
    <property type="match status" value="1"/>
</dbReference>
<gene>
    <name evidence="3" type="ORF">RUM43_004612</name>
    <name evidence="2" type="ORF">RUM44_010928</name>
</gene>
<dbReference type="Proteomes" id="UP001359485">
    <property type="component" value="Unassembled WGS sequence"/>
</dbReference>
<dbReference type="PANTHER" id="PTHR21193">
    <property type="entry name" value="OXIDOREDUCTASE-LIKE DOMAIN-CONTAINING PROTEIN 1"/>
    <property type="match status" value="1"/>
</dbReference>
<feature type="domain" description="Oxidoreductase-like" evidence="1">
    <location>
        <begin position="42"/>
        <end position="72"/>
    </location>
</feature>
<dbReference type="GO" id="GO:0005739">
    <property type="term" value="C:mitochondrion"/>
    <property type="evidence" value="ECO:0007669"/>
    <property type="project" value="TreeGrafter"/>
</dbReference>
<accession>A0AAN8SBY4</accession>
<comment type="caution">
    <text evidence="3">The sequence shown here is derived from an EMBL/GenBank/DDBJ whole genome shotgun (WGS) entry which is preliminary data.</text>
</comment>
<dbReference type="EMBL" id="JAWJWE010000002">
    <property type="protein sequence ID" value="KAK6643109.1"/>
    <property type="molecule type" value="Genomic_DNA"/>
</dbReference>
<evidence type="ECO:0000259" key="1">
    <source>
        <dbReference type="Pfam" id="PF09791"/>
    </source>
</evidence>